<gene>
    <name evidence="3" type="ORF">C4N18_05520</name>
</gene>
<dbReference type="InterPro" id="IPR002678">
    <property type="entry name" value="DUF34/NIF3"/>
</dbReference>
<dbReference type="NCBIfam" id="TIGR00486">
    <property type="entry name" value="YbgI_SA1388"/>
    <property type="match status" value="1"/>
</dbReference>
<comment type="similarity">
    <text evidence="1">Belongs to the GTP cyclohydrolase I type 2/NIF3 family.</text>
</comment>
<dbReference type="PANTHER" id="PTHR13799:SF14">
    <property type="entry name" value="GTP CYCLOHYDROLASE 1 TYPE 2 HOMOLOG"/>
    <property type="match status" value="1"/>
</dbReference>
<dbReference type="PANTHER" id="PTHR13799">
    <property type="entry name" value="NGG1 INTERACTING FACTOR 3"/>
    <property type="match status" value="1"/>
</dbReference>
<dbReference type="GeneID" id="77467446"/>
<dbReference type="RefSeq" id="WP_005950399.1">
    <property type="nucleotide sequence ID" value="NZ_CP028103.1"/>
</dbReference>
<evidence type="ECO:0000256" key="1">
    <source>
        <dbReference type="ARBA" id="ARBA00006964"/>
    </source>
</evidence>
<dbReference type="Gene3D" id="3.40.1390.30">
    <property type="entry name" value="NIF3 (NGG1p interacting factor 3)-like"/>
    <property type="match status" value="2"/>
</dbReference>
<dbReference type="Proteomes" id="UP000241238">
    <property type="component" value="Chromosome"/>
</dbReference>
<evidence type="ECO:0000256" key="2">
    <source>
        <dbReference type="ARBA" id="ARBA00022723"/>
    </source>
</evidence>
<dbReference type="Pfam" id="PF01784">
    <property type="entry name" value="DUF34_NIF3"/>
    <property type="match status" value="1"/>
</dbReference>
<name>A0ABM6U339_FUSVA</name>
<dbReference type="InterPro" id="IPR036069">
    <property type="entry name" value="DUF34/NIF3_sf"/>
</dbReference>
<protein>
    <submittedName>
        <fullName evidence="3">Nif3-like dinuclear metal center hexameric protein</fullName>
    </submittedName>
</protein>
<sequence>MKAKKIIDFLEEKYPKSNAEEWDNVGLLVGNINKDIKKIQLSIDATEKAIEYAVENGINMIITHHPLIFKPLKSIVISELLGRKIIKLIENEINLYSIHTNLDSSKDGLNDYILELLDVKKYKIIDVNENDETAGIGRMYSLEEKKTVSEYVDFIKEKMKIKNVRIISSNIKTEIKKIALINGSGMGYWRKVKSLGADLFITGDISYHDALDAKESGLHLIDIGHFESENCFSELLKKKLEEMGLEISIFNDGPIFENY</sequence>
<keyword evidence="2" id="KW-0479">Metal-binding</keyword>
<accession>A0ABM6U339</accession>
<evidence type="ECO:0000313" key="3">
    <source>
        <dbReference type="EMBL" id="AVQ30700.1"/>
    </source>
</evidence>
<keyword evidence="4" id="KW-1185">Reference proteome</keyword>
<proteinExistence type="inferred from homology"/>
<evidence type="ECO:0000313" key="4">
    <source>
        <dbReference type="Proteomes" id="UP000241238"/>
    </source>
</evidence>
<organism evidence="3 4">
    <name type="scientific">Fusobacterium varium ATCC 27725</name>
    <dbReference type="NCBI Taxonomy" id="469618"/>
    <lineage>
        <taxon>Bacteria</taxon>
        <taxon>Fusobacteriati</taxon>
        <taxon>Fusobacteriota</taxon>
        <taxon>Fusobacteriia</taxon>
        <taxon>Fusobacteriales</taxon>
        <taxon>Fusobacteriaceae</taxon>
        <taxon>Fusobacterium</taxon>
    </lineage>
</organism>
<reference evidence="4" key="1">
    <citation type="journal article" date="2018" name="MSphere">
        <title>Fusobacterium Genomics Using MinION and Illumina Sequencing Enables Genome Completion and Correction.</title>
        <authorList>
            <person name="Todd S.M."/>
            <person name="Settlage R.E."/>
            <person name="Lahmers K.K."/>
            <person name="Slade D.J."/>
        </authorList>
    </citation>
    <scope>NUCLEOTIDE SEQUENCE [LARGE SCALE GENOMIC DNA]</scope>
    <source>
        <strain evidence="4">ATCC 27725</strain>
    </source>
</reference>
<dbReference type="SUPFAM" id="SSF102705">
    <property type="entry name" value="NIF3 (NGG1p interacting factor 3)-like"/>
    <property type="match status" value="1"/>
</dbReference>
<dbReference type="EMBL" id="CP028103">
    <property type="protein sequence ID" value="AVQ30700.1"/>
    <property type="molecule type" value="Genomic_DNA"/>
</dbReference>